<dbReference type="PANTHER" id="PTHR44757">
    <property type="entry name" value="DIGUANYLATE CYCLASE DGCP"/>
    <property type="match status" value="1"/>
</dbReference>
<feature type="transmembrane region" description="Helical" evidence="3">
    <location>
        <begin position="228"/>
        <end position="254"/>
    </location>
</feature>
<evidence type="ECO:0000313" key="5">
    <source>
        <dbReference type="EMBL" id="NWF48570.1"/>
    </source>
</evidence>
<feature type="transmembrane region" description="Helical" evidence="3">
    <location>
        <begin position="320"/>
        <end position="342"/>
    </location>
</feature>
<evidence type="ECO:0000256" key="2">
    <source>
        <dbReference type="SAM" id="MobiDB-lite"/>
    </source>
</evidence>
<dbReference type="PANTHER" id="PTHR44757:SF2">
    <property type="entry name" value="BIOFILM ARCHITECTURE MAINTENANCE PROTEIN MBAA"/>
    <property type="match status" value="1"/>
</dbReference>
<evidence type="ECO:0000256" key="1">
    <source>
        <dbReference type="SAM" id="Coils"/>
    </source>
</evidence>
<organism evidence="5 6">
    <name type="scientific">Hydrogenophaga aromaticivorans</name>
    <dbReference type="NCBI Taxonomy" id="2610898"/>
    <lineage>
        <taxon>Bacteria</taxon>
        <taxon>Pseudomonadati</taxon>
        <taxon>Pseudomonadota</taxon>
        <taxon>Betaproteobacteria</taxon>
        <taxon>Burkholderiales</taxon>
        <taxon>Comamonadaceae</taxon>
        <taxon>Hydrogenophaga</taxon>
    </lineage>
</organism>
<dbReference type="Gene3D" id="2.60.40.2380">
    <property type="match status" value="1"/>
</dbReference>
<reference evidence="5 6" key="1">
    <citation type="submission" date="2019-09" db="EMBL/GenBank/DDBJ databases">
        <title>Hydrogenophaga aromatica sp. nov., isolated from a para-xylene-degrading enrichment culture.</title>
        <authorList>
            <person name="Tancsics A."/>
            <person name="Banerjee S."/>
        </authorList>
    </citation>
    <scope>NUCLEOTIDE SEQUENCE [LARGE SCALE GENOMIC DNA]</scope>
    <source>
        <strain evidence="5 6">D2P1</strain>
    </source>
</reference>
<dbReference type="InterPro" id="IPR029787">
    <property type="entry name" value="Nucleotide_cyclase"/>
</dbReference>
<protein>
    <submittedName>
        <fullName evidence="5">Diguanylate cyclase</fullName>
    </submittedName>
</protein>
<accession>A0A7Y8KZ85</accession>
<evidence type="ECO:0000259" key="4">
    <source>
        <dbReference type="SMART" id="SM00267"/>
    </source>
</evidence>
<dbReference type="Proteomes" id="UP000545507">
    <property type="component" value="Unassembled WGS sequence"/>
</dbReference>
<feature type="transmembrane region" description="Helical" evidence="3">
    <location>
        <begin position="296"/>
        <end position="314"/>
    </location>
</feature>
<sequence length="618" mass="68354">MEGPAPRPHPDNIAAMSFQTPFLHVLARSMLLLALAMGLLGTARAAGDTRGATAQSRFWIDTTGQASVDDVVRLPVDQFLPMAQQRSFTLGDGALWLRLELPALDPAQRWLLMLDGAAFTDQASLFQSDAAAGWRAQHAGDRLPVAQWSIPDRSPVFALNDTAAPRTVWLRLANKPAPVSPRTDLLTADELQHKRSWTFLLVGGYLGFGLLVMFLGWVHARLYGDRAFVAYVVYVACMLGFQTAFTGLGGLFFWPQWAAWNNAAPAVFMLWLTGSGIWFVREVCSLSRYHRGLDRLALAWSVFGLLYPAAYLTLQSAPALAVLNLYGLLSVLLSIGLCLWAWRQGERYAGWMALGFLPVHLGYPFPALRAAGVLPDSWGAQYAVLIGSAIEIPLLLYILHRRAKDFSENRARLRALDSTDPLTGLTIVPVLNLRLRDAIRRARRYGHHCALLLVELSNHADLRLRLGQDTGDRALVLAAARLTRVMRDVDTVCRVTNTRFVILVEGPQRPEHLKLLAQHIVAKGLEPASILPDDATLRFRLVSTLLPADREIATEEDERVEARRTLQRLHRALDELADDPRKAVLHLPREQPVNPALAETPGQDDGAIGQPLPDAASR</sequence>
<evidence type="ECO:0000256" key="3">
    <source>
        <dbReference type="SAM" id="Phobius"/>
    </source>
</evidence>
<comment type="caution">
    <text evidence="5">The sequence shown here is derived from an EMBL/GenBank/DDBJ whole genome shotgun (WGS) entry which is preliminary data.</text>
</comment>
<dbReference type="InterPro" id="IPR011623">
    <property type="entry name" value="7TMR_DISM_rcpt_extracell_dom1"/>
</dbReference>
<name>A0A7Y8KZ85_9BURK</name>
<keyword evidence="3" id="KW-0812">Transmembrane</keyword>
<dbReference type="SUPFAM" id="SSF55073">
    <property type="entry name" value="Nucleotide cyclase"/>
    <property type="match status" value="1"/>
</dbReference>
<keyword evidence="3" id="KW-0472">Membrane</keyword>
<evidence type="ECO:0000313" key="6">
    <source>
        <dbReference type="Proteomes" id="UP000545507"/>
    </source>
</evidence>
<dbReference type="EMBL" id="VYGV01000028">
    <property type="protein sequence ID" value="NWF48570.1"/>
    <property type="molecule type" value="Genomic_DNA"/>
</dbReference>
<dbReference type="InterPro" id="IPR043128">
    <property type="entry name" value="Rev_trsase/Diguanyl_cyclase"/>
</dbReference>
<dbReference type="Pfam" id="PF07695">
    <property type="entry name" value="7TMR-DISM_7TM"/>
    <property type="match status" value="1"/>
</dbReference>
<dbReference type="Pfam" id="PF00990">
    <property type="entry name" value="GGDEF"/>
    <property type="match status" value="1"/>
</dbReference>
<keyword evidence="3" id="KW-1133">Transmembrane helix</keyword>
<dbReference type="Pfam" id="PF07696">
    <property type="entry name" value="7TMR-DISMED2"/>
    <property type="match status" value="1"/>
</dbReference>
<dbReference type="InterPro" id="IPR052155">
    <property type="entry name" value="Biofilm_reg_signaling"/>
</dbReference>
<keyword evidence="6" id="KW-1185">Reference proteome</keyword>
<proteinExistence type="predicted"/>
<feature type="transmembrane region" description="Helical" evidence="3">
    <location>
        <begin position="266"/>
        <end position="284"/>
    </location>
</feature>
<dbReference type="AlphaFoldDB" id="A0A7Y8KZ85"/>
<dbReference type="NCBIfam" id="TIGR00254">
    <property type="entry name" value="GGDEF"/>
    <property type="match status" value="1"/>
</dbReference>
<gene>
    <name evidence="5" type="ORF">F3K02_25410</name>
</gene>
<feature type="coiled-coil region" evidence="1">
    <location>
        <begin position="552"/>
        <end position="579"/>
    </location>
</feature>
<dbReference type="Gene3D" id="3.30.70.270">
    <property type="match status" value="1"/>
</dbReference>
<feature type="transmembrane region" description="Helical" evidence="3">
    <location>
        <begin position="197"/>
        <end position="216"/>
    </location>
</feature>
<feature type="transmembrane region" description="Helical" evidence="3">
    <location>
        <begin position="349"/>
        <end position="368"/>
    </location>
</feature>
<dbReference type="SMART" id="SM00267">
    <property type="entry name" value="GGDEF"/>
    <property type="match status" value="1"/>
</dbReference>
<feature type="domain" description="GGDEF" evidence="4">
    <location>
        <begin position="406"/>
        <end position="587"/>
    </location>
</feature>
<feature type="region of interest" description="Disordered" evidence="2">
    <location>
        <begin position="586"/>
        <end position="618"/>
    </location>
</feature>
<dbReference type="InterPro" id="IPR011622">
    <property type="entry name" value="7TMR_DISM_rcpt_extracell_dom2"/>
</dbReference>
<feature type="transmembrane region" description="Helical" evidence="3">
    <location>
        <begin position="380"/>
        <end position="399"/>
    </location>
</feature>
<dbReference type="InterPro" id="IPR000160">
    <property type="entry name" value="GGDEF_dom"/>
</dbReference>
<keyword evidence="1" id="KW-0175">Coiled coil</keyword>